<dbReference type="PANTHER" id="PTHR46797:SF1">
    <property type="entry name" value="METHYLPHOSPHONATE SYNTHASE"/>
    <property type="match status" value="1"/>
</dbReference>
<organism evidence="4 5">
    <name type="scientific">Prauserella sediminis</name>
    <dbReference type="NCBI Taxonomy" id="577680"/>
    <lineage>
        <taxon>Bacteria</taxon>
        <taxon>Bacillati</taxon>
        <taxon>Actinomycetota</taxon>
        <taxon>Actinomycetes</taxon>
        <taxon>Pseudonocardiales</taxon>
        <taxon>Pseudonocardiaceae</taxon>
        <taxon>Prauserella</taxon>
        <taxon>Prauserella salsuginis group</taxon>
    </lineage>
</organism>
<evidence type="ECO:0000313" key="5">
    <source>
        <dbReference type="Proteomes" id="UP000564573"/>
    </source>
</evidence>
<dbReference type="GO" id="GO:0003700">
    <property type="term" value="F:DNA-binding transcription factor activity"/>
    <property type="evidence" value="ECO:0007669"/>
    <property type="project" value="TreeGrafter"/>
</dbReference>
<dbReference type="CDD" id="cd00093">
    <property type="entry name" value="HTH_XRE"/>
    <property type="match status" value="1"/>
</dbReference>
<dbReference type="Gene3D" id="1.10.260.40">
    <property type="entry name" value="lambda repressor-like DNA-binding domains"/>
    <property type="match status" value="1"/>
</dbReference>
<dbReference type="Pfam" id="PF07883">
    <property type="entry name" value="Cupin_2"/>
    <property type="match status" value="1"/>
</dbReference>
<dbReference type="AlphaFoldDB" id="A0A839XNA7"/>
<dbReference type="PANTHER" id="PTHR46797">
    <property type="entry name" value="HTH-TYPE TRANSCRIPTIONAL REGULATOR"/>
    <property type="match status" value="1"/>
</dbReference>
<dbReference type="InterPro" id="IPR014710">
    <property type="entry name" value="RmlC-like_jellyroll"/>
</dbReference>
<dbReference type="CDD" id="cd02209">
    <property type="entry name" value="cupin_XRE_C"/>
    <property type="match status" value="1"/>
</dbReference>
<dbReference type="GO" id="GO:0003677">
    <property type="term" value="F:DNA binding"/>
    <property type="evidence" value="ECO:0007669"/>
    <property type="project" value="UniProtKB-KW"/>
</dbReference>
<dbReference type="InterPro" id="IPR010982">
    <property type="entry name" value="Lambda_DNA-bd_dom_sf"/>
</dbReference>
<dbReference type="Proteomes" id="UP000564573">
    <property type="component" value="Unassembled WGS sequence"/>
</dbReference>
<dbReference type="Gene3D" id="2.60.120.10">
    <property type="entry name" value="Jelly Rolls"/>
    <property type="match status" value="1"/>
</dbReference>
<keyword evidence="1" id="KW-0238">DNA-binding</keyword>
<dbReference type="EMBL" id="JACIBS010000001">
    <property type="protein sequence ID" value="MBB3661415.1"/>
    <property type="molecule type" value="Genomic_DNA"/>
</dbReference>
<evidence type="ECO:0000256" key="1">
    <source>
        <dbReference type="ARBA" id="ARBA00023125"/>
    </source>
</evidence>
<evidence type="ECO:0000256" key="2">
    <source>
        <dbReference type="SAM" id="MobiDB-lite"/>
    </source>
</evidence>
<dbReference type="GO" id="GO:0051213">
    <property type="term" value="F:dioxygenase activity"/>
    <property type="evidence" value="ECO:0007669"/>
    <property type="project" value="UniProtKB-KW"/>
</dbReference>
<reference evidence="4 5" key="1">
    <citation type="submission" date="2020-08" db="EMBL/GenBank/DDBJ databases">
        <title>Sequencing the genomes of 1000 actinobacteria strains.</title>
        <authorList>
            <person name="Klenk H.-P."/>
        </authorList>
    </citation>
    <scope>NUCLEOTIDE SEQUENCE [LARGE SCALE GENOMIC DNA]</scope>
    <source>
        <strain evidence="4 5">DSM 45267</strain>
    </source>
</reference>
<dbReference type="SMART" id="SM00530">
    <property type="entry name" value="HTH_XRE"/>
    <property type="match status" value="1"/>
</dbReference>
<dbReference type="SUPFAM" id="SSF51182">
    <property type="entry name" value="RmlC-like cupins"/>
    <property type="match status" value="1"/>
</dbReference>
<dbReference type="InterPro" id="IPR011051">
    <property type="entry name" value="RmlC_Cupin_sf"/>
</dbReference>
<keyword evidence="5" id="KW-1185">Reference proteome</keyword>
<proteinExistence type="predicted"/>
<feature type="domain" description="HTH cro/C1-type" evidence="3">
    <location>
        <begin position="13"/>
        <end position="67"/>
    </location>
</feature>
<sequence length="233" mass="23741">MLPADDTHLGARIRSLRTGRGVSLRALSAELGISPSALSQIERGRMRPSVTRLLQIMSALNAPLSAAFGETAPGGPTAEATAADATAAEAVPSGTPTDGTETGDAPPGGTGAARRAGTSDLGDAVVVTRADESAVLSLGDGVTYRSLTPVPLSGAEVYETVYPPGSTSSQDAEYLSHAGHEMGSVTAGRLTVDVDGVRHELGPGDGIRFPSARPHRIRNDGADTAVAVWINVH</sequence>
<evidence type="ECO:0000313" key="4">
    <source>
        <dbReference type="EMBL" id="MBB3661415.1"/>
    </source>
</evidence>
<dbReference type="GO" id="GO:0005829">
    <property type="term" value="C:cytosol"/>
    <property type="evidence" value="ECO:0007669"/>
    <property type="project" value="TreeGrafter"/>
</dbReference>
<feature type="compositionally biased region" description="Low complexity" evidence="2">
    <location>
        <begin position="70"/>
        <end position="105"/>
    </location>
</feature>
<gene>
    <name evidence="4" type="ORF">FB384_000319</name>
</gene>
<accession>A0A839XNA7</accession>
<dbReference type="SUPFAM" id="SSF47413">
    <property type="entry name" value="lambda repressor-like DNA-binding domains"/>
    <property type="match status" value="1"/>
</dbReference>
<dbReference type="Pfam" id="PF01381">
    <property type="entry name" value="HTH_3"/>
    <property type="match status" value="1"/>
</dbReference>
<dbReference type="PROSITE" id="PS50943">
    <property type="entry name" value="HTH_CROC1"/>
    <property type="match status" value="1"/>
</dbReference>
<dbReference type="InterPro" id="IPR013096">
    <property type="entry name" value="Cupin_2"/>
</dbReference>
<keyword evidence="4" id="KW-0560">Oxidoreductase</keyword>
<comment type="caution">
    <text evidence="4">The sequence shown here is derived from an EMBL/GenBank/DDBJ whole genome shotgun (WGS) entry which is preliminary data.</text>
</comment>
<evidence type="ECO:0000259" key="3">
    <source>
        <dbReference type="PROSITE" id="PS50943"/>
    </source>
</evidence>
<protein>
    <submittedName>
        <fullName evidence="4">Transcriptional regulator with XRE-family HTH domain/quercetin dioxygenase-like cupin family protein</fullName>
    </submittedName>
</protein>
<feature type="region of interest" description="Disordered" evidence="2">
    <location>
        <begin position="70"/>
        <end position="118"/>
    </location>
</feature>
<dbReference type="InterPro" id="IPR001387">
    <property type="entry name" value="Cro/C1-type_HTH"/>
</dbReference>
<dbReference type="RefSeq" id="WP_221212606.1">
    <property type="nucleotide sequence ID" value="NZ_JACIBS010000001.1"/>
</dbReference>
<name>A0A839XNA7_9PSEU</name>
<dbReference type="InterPro" id="IPR050807">
    <property type="entry name" value="TransReg_Diox_bact_type"/>
</dbReference>
<keyword evidence="4" id="KW-0223">Dioxygenase</keyword>